<evidence type="ECO:0000313" key="4">
    <source>
        <dbReference type="Proteomes" id="UP000179001"/>
    </source>
</evidence>
<evidence type="ECO:0000313" key="3">
    <source>
        <dbReference type="EMBL" id="OGF31731.1"/>
    </source>
</evidence>
<name>A0A1F5SZS9_9BACT</name>
<protein>
    <recommendedName>
        <fullName evidence="5">PsbP C-terminal domain-containing protein</fullName>
    </recommendedName>
</protein>
<sequence length="224" mass="25096">MDNYSYEKTPKKTGTIISLIAIALIFVLVILGIYFYINREMNSMRASFEQDKIQLEDKINELEATQLDVDGVMKDGEFDVDVDISSGEMKLFTNTEGHYSFKYPSDWNAFVWNNGPARNSLFGPNATSEQGLGGINVNDNSPSRTIDQMLDLREQNAEVKYNNRVQTTIGNKTAITAGYVGYPVSGYTVFISGNGVVYEFYLNSLSESDKAIFDQIVASFETEE</sequence>
<evidence type="ECO:0000256" key="1">
    <source>
        <dbReference type="SAM" id="Coils"/>
    </source>
</evidence>
<dbReference type="EMBL" id="MFGJ01000007">
    <property type="protein sequence ID" value="OGF31731.1"/>
    <property type="molecule type" value="Genomic_DNA"/>
</dbReference>
<dbReference type="AlphaFoldDB" id="A0A1F5SZS9"/>
<reference evidence="3 4" key="1">
    <citation type="journal article" date="2016" name="Nat. Commun.">
        <title>Thousands of microbial genomes shed light on interconnected biogeochemical processes in an aquifer system.</title>
        <authorList>
            <person name="Anantharaman K."/>
            <person name="Brown C.T."/>
            <person name="Hug L.A."/>
            <person name="Sharon I."/>
            <person name="Castelle C.J."/>
            <person name="Probst A.J."/>
            <person name="Thomas B.C."/>
            <person name="Singh A."/>
            <person name="Wilkins M.J."/>
            <person name="Karaoz U."/>
            <person name="Brodie E.L."/>
            <person name="Williams K.H."/>
            <person name="Hubbard S.S."/>
            <person name="Banfield J.F."/>
        </authorList>
    </citation>
    <scope>NUCLEOTIDE SEQUENCE [LARGE SCALE GENOMIC DNA]</scope>
</reference>
<keyword evidence="2" id="KW-1133">Transmembrane helix</keyword>
<organism evidence="3 4">
    <name type="scientific">Candidatus Falkowbacteria bacterium RIFOXYC2_FULL_36_12</name>
    <dbReference type="NCBI Taxonomy" id="1798002"/>
    <lineage>
        <taxon>Bacteria</taxon>
        <taxon>Candidatus Falkowiibacteriota</taxon>
    </lineage>
</organism>
<keyword evidence="2" id="KW-0812">Transmembrane</keyword>
<dbReference type="Gene3D" id="3.40.1000.10">
    <property type="entry name" value="Mog1/PsbP, alpha/beta/alpha sandwich"/>
    <property type="match status" value="1"/>
</dbReference>
<feature type="transmembrane region" description="Helical" evidence="2">
    <location>
        <begin position="16"/>
        <end position="37"/>
    </location>
</feature>
<proteinExistence type="predicted"/>
<dbReference type="STRING" id="1798002.A2478_04570"/>
<gene>
    <name evidence="3" type="ORF">A2478_04570</name>
</gene>
<evidence type="ECO:0000256" key="2">
    <source>
        <dbReference type="SAM" id="Phobius"/>
    </source>
</evidence>
<accession>A0A1F5SZS9</accession>
<evidence type="ECO:0008006" key="5">
    <source>
        <dbReference type="Google" id="ProtNLM"/>
    </source>
</evidence>
<dbReference type="Proteomes" id="UP000179001">
    <property type="component" value="Unassembled WGS sequence"/>
</dbReference>
<keyword evidence="1" id="KW-0175">Coiled coil</keyword>
<keyword evidence="2" id="KW-0472">Membrane</keyword>
<feature type="coiled-coil region" evidence="1">
    <location>
        <begin position="38"/>
        <end position="65"/>
    </location>
</feature>
<comment type="caution">
    <text evidence="3">The sequence shown here is derived from an EMBL/GenBank/DDBJ whole genome shotgun (WGS) entry which is preliminary data.</text>
</comment>